<feature type="compositionally biased region" description="Basic and acidic residues" evidence="8">
    <location>
        <begin position="207"/>
        <end position="218"/>
    </location>
</feature>
<keyword evidence="7 9" id="KW-0472">Membrane</keyword>
<evidence type="ECO:0000256" key="1">
    <source>
        <dbReference type="ARBA" id="ARBA00004141"/>
    </source>
</evidence>
<dbReference type="PANTHER" id="PTHR12982:SF0">
    <property type="entry name" value="PHOSPHATIDYLINOSITOL N-ACETYLGLUCOSAMINYLTRANSFERASE SUBUNIT C"/>
    <property type="match status" value="1"/>
</dbReference>
<evidence type="ECO:0000313" key="11">
    <source>
        <dbReference type="Proteomes" id="UP001054857"/>
    </source>
</evidence>
<comment type="subcellular location">
    <subcellularLocation>
        <location evidence="1">Membrane</location>
        <topology evidence="1">Multi-pass membrane protein</topology>
    </subcellularLocation>
</comment>
<evidence type="ECO:0000256" key="6">
    <source>
        <dbReference type="ARBA" id="ARBA00022989"/>
    </source>
</evidence>
<evidence type="ECO:0000256" key="9">
    <source>
        <dbReference type="SAM" id="Phobius"/>
    </source>
</evidence>
<feature type="transmembrane region" description="Helical" evidence="9">
    <location>
        <begin position="132"/>
        <end position="151"/>
    </location>
</feature>
<feature type="non-terminal residue" evidence="10">
    <location>
        <position position="1"/>
    </location>
</feature>
<keyword evidence="4" id="KW-0337">GPI-anchor biosynthesis</keyword>
<comment type="caution">
    <text evidence="10">The sequence shown here is derived from an EMBL/GenBank/DDBJ whole genome shotgun (WGS) entry which is preliminary data.</text>
</comment>
<accession>A0AAD3DY25</accession>
<gene>
    <name evidence="10" type="ORF">Agub_g12281</name>
</gene>
<comment type="similarity">
    <text evidence="3">Belongs to the PIGC family.</text>
</comment>
<dbReference type="EMBL" id="BMAR01000035">
    <property type="protein sequence ID" value="GFR50130.1"/>
    <property type="molecule type" value="Genomic_DNA"/>
</dbReference>
<feature type="region of interest" description="Disordered" evidence="8">
    <location>
        <begin position="207"/>
        <end position="228"/>
    </location>
</feature>
<feature type="compositionally biased region" description="Low complexity" evidence="8">
    <location>
        <begin position="219"/>
        <end position="228"/>
    </location>
</feature>
<evidence type="ECO:0000256" key="3">
    <source>
        <dbReference type="ARBA" id="ARBA00008321"/>
    </source>
</evidence>
<proteinExistence type="inferred from homology"/>
<comment type="pathway">
    <text evidence="2">Glycolipid biosynthesis; glycosylphosphatidylinositol-anchor biosynthesis.</text>
</comment>
<protein>
    <recommendedName>
        <fullName evidence="12">Phosphatidylinositol N-acetylglucosaminyltransferase subunit C</fullName>
    </recommendedName>
</protein>
<dbReference type="Pfam" id="PF06432">
    <property type="entry name" value="GPI2"/>
    <property type="match status" value="1"/>
</dbReference>
<feature type="transmembrane region" description="Helical" evidence="9">
    <location>
        <begin position="157"/>
        <end position="175"/>
    </location>
</feature>
<dbReference type="InterPro" id="IPR009450">
    <property type="entry name" value="Plno_GlcNAc_GPI2"/>
</dbReference>
<keyword evidence="5 9" id="KW-0812">Transmembrane</keyword>
<evidence type="ECO:0000256" key="2">
    <source>
        <dbReference type="ARBA" id="ARBA00004687"/>
    </source>
</evidence>
<evidence type="ECO:0000313" key="10">
    <source>
        <dbReference type="EMBL" id="GFR50130.1"/>
    </source>
</evidence>
<sequence>AGYTTCALLGGQLLGGSVARGVRQCFLLVGGVFGLSPLLRSLAGTVSTDSVVALAGGGLLLHLGLCDYGFVNSVTGRLTGALSLGSGVLAAVLLAGRMRSETEVFGCVLLSLELFLLSPYARRHVRRRSTAAHLALTAAMVAAAAGLLLLASPAAAVAFLAAVAAITFVVPAALVRAHKFKAKISGPWDEAAPHFPHELVLRRRARQEEGELREEETRGSAPSAARDAAAAAACGSRCR</sequence>
<dbReference type="Proteomes" id="UP001054857">
    <property type="component" value="Unassembled WGS sequence"/>
</dbReference>
<feature type="transmembrane region" description="Helical" evidence="9">
    <location>
        <begin position="78"/>
        <end position="96"/>
    </location>
</feature>
<name>A0AAD3DY25_9CHLO</name>
<evidence type="ECO:0000256" key="5">
    <source>
        <dbReference type="ARBA" id="ARBA00022692"/>
    </source>
</evidence>
<dbReference type="PANTHER" id="PTHR12982">
    <property type="entry name" value="PHOSPHATIDYLINOSITOL GLYCAN, CLASS C"/>
    <property type="match status" value="1"/>
</dbReference>
<keyword evidence="11" id="KW-1185">Reference proteome</keyword>
<reference evidence="10 11" key="1">
    <citation type="journal article" date="2021" name="Sci. Rep.">
        <title>Genome sequencing of the multicellular alga Astrephomene provides insights into convergent evolution of germ-soma differentiation.</title>
        <authorList>
            <person name="Yamashita S."/>
            <person name="Yamamoto K."/>
            <person name="Matsuzaki R."/>
            <person name="Suzuki S."/>
            <person name="Yamaguchi H."/>
            <person name="Hirooka S."/>
            <person name="Minakuchi Y."/>
            <person name="Miyagishima S."/>
            <person name="Kawachi M."/>
            <person name="Toyoda A."/>
            <person name="Nozaki H."/>
        </authorList>
    </citation>
    <scope>NUCLEOTIDE SEQUENCE [LARGE SCALE GENOMIC DNA]</scope>
    <source>
        <strain evidence="10 11">NIES-4017</strain>
    </source>
</reference>
<evidence type="ECO:0008006" key="12">
    <source>
        <dbReference type="Google" id="ProtNLM"/>
    </source>
</evidence>
<organism evidence="10 11">
    <name type="scientific">Astrephomene gubernaculifera</name>
    <dbReference type="NCBI Taxonomy" id="47775"/>
    <lineage>
        <taxon>Eukaryota</taxon>
        <taxon>Viridiplantae</taxon>
        <taxon>Chlorophyta</taxon>
        <taxon>core chlorophytes</taxon>
        <taxon>Chlorophyceae</taxon>
        <taxon>CS clade</taxon>
        <taxon>Chlamydomonadales</taxon>
        <taxon>Astrephomenaceae</taxon>
        <taxon>Astrephomene</taxon>
    </lineage>
</organism>
<dbReference type="AlphaFoldDB" id="A0AAD3DY25"/>
<evidence type="ECO:0000256" key="8">
    <source>
        <dbReference type="SAM" id="MobiDB-lite"/>
    </source>
</evidence>
<dbReference type="GO" id="GO:0000506">
    <property type="term" value="C:glycosylphosphatidylinositol-N-acetylglucosaminyltransferase (GPI-GnT) complex"/>
    <property type="evidence" value="ECO:0007669"/>
    <property type="project" value="TreeGrafter"/>
</dbReference>
<evidence type="ECO:0000256" key="7">
    <source>
        <dbReference type="ARBA" id="ARBA00023136"/>
    </source>
</evidence>
<dbReference type="GO" id="GO:0006506">
    <property type="term" value="P:GPI anchor biosynthetic process"/>
    <property type="evidence" value="ECO:0007669"/>
    <property type="project" value="UniProtKB-KW"/>
</dbReference>
<evidence type="ECO:0000256" key="4">
    <source>
        <dbReference type="ARBA" id="ARBA00022502"/>
    </source>
</evidence>
<keyword evidence="6 9" id="KW-1133">Transmembrane helix</keyword>